<dbReference type="InterPro" id="IPR018108">
    <property type="entry name" value="MCP_transmembrane"/>
</dbReference>
<evidence type="ECO:0000313" key="16">
    <source>
        <dbReference type="Proteomes" id="UP001497600"/>
    </source>
</evidence>
<dbReference type="Pfam" id="PF00153">
    <property type="entry name" value="Mito_carr"/>
    <property type="match status" value="3"/>
</dbReference>
<evidence type="ECO:0000256" key="14">
    <source>
        <dbReference type="SAM" id="MobiDB-lite"/>
    </source>
</evidence>
<feature type="repeat" description="Solcar" evidence="12">
    <location>
        <begin position="50"/>
        <end position="137"/>
    </location>
</feature>
<proteinExistence type="inferred from homology"/>
<keyword evidence="16" id="KW-1185">Reference proteome</keyword>
<evidence type="ECO:0000256" key="8">
    <source>
        <dbReference type="ARBA" id="ARBA00022792"/>
    </source>
</evidence>
<evidence type="ECO:0000256" key="3">
    <source>
        <dbReference type="ARBA" id="ARBA00006375"/>
    </source>
</evidence>
<protein>
    <recommendedName>
        <fullName evidence="4">Mitochondrial thiamine pyrophosphate carrier 1</fullName>
    </recommendedName>
</protein>
<feature type="compositionally biased region" description="Low complexity" evidence="14">
    <location>
        <begin position="32"/>
        <end position="43"/>
    </location>
</feature>
<keyword evidence="5 13" id="KW-0813">Transport</keyword>
<comment type="similarity">
    <text evidence="3 13">Belongs to the mitochondrial carrier (TC 2.A.29) family.</text>
</comment>
<dbReference type="Gene3D" id="1.50.40.10">
    <property type="entry name" value="Mitochondrial carrier domain"/>
    <property type="match status" value="2"/>
</dbReference>
<evidence type="ECO:0000256" key="9">
    <source>
        <dbReference type="ARBA" id="ARBA00022989"/>
    </source>
</evidence>
<keyword evidence="9" id="KW-1133">Transmembrane helix</keyword>
<keyword evidence="11 12" id="KW-0472">Membrane</keyword>
<accession>A0ABP0EN80</accession>
<evidence type="ECO:0000256" key="10">
    <source>
        <dbReference type="ARBA" id="ARBA00023128"/>
    </source>
</evidence>
<gene>
    <name evidence="15" type="primary">MME1</name>
    <name evidence="15" type="ORF">CAAN4_H23134</name>
</gene>
<evidence type="ECO:0000313" key="15">
    <source>
        <dbReference type="EMBL" id="CAK7922137.1"/>
    </source>
</evidence>
<keyword evidence="10" id="KW-0496">Mitochondrion</keyword>
<dbReference type="InterPro" id="IPR023395">
    <property type="entry name" value="MCP_dom_sf"/>
</dbReference>
<comment type="function">
    <text evidence="1">Mitochondrial transporter that mediates uptake of thiamine pyrophosphate (ThPP) into mitochondria.</text>
</comment>
<dbReference type="SUPFAM" id="SSF103506">
    <property type="entry name" value="Mitochondrial carrier"/>
    <property type="match status" value="1"/>
</dbReference>
<dbReference type="PROSITE" id="PS50920">
    <property type="entry name" value="SOLCAR"/>
    <property type="match status" value="3"/>
</dbReference>
<keyword evidence="8" id="KW-0999">Mitochondrion inner membrane</keyword>
<reference evidence="15 16" key="1">
    <citation type="submission" date="2024-01" db="EMBL/GenBank/DDBJ databases">
        <authorList>
            <consortium name="Genoscope - CEA"/>
            <person name="William W."/>
        </authorList>
    </citation>
    <scope>NUCLEOTIDE SEQUENCE [LARGE SCALE GENOMIC DNA]</scope>
    <source>
        <strain evidence="15 16">29B2s-10</strain>
    </source>
</reference>
<dbReference type="Proteomes" id="UP001497600">
    <property type="component" value="Chromosome H"/>
</dbReference>
<sequence>MSQSFTSSTIPLGFVHHNDPDSAGPFTHGGSNDKNNSNNSQNDPHGGSLSPIINCMLAGGLGGMVGDTTMHSLDTVKTRQQGLQHNIKYKNMVSAYLTILKEEGLFRGLYGGYTPAILGSFPSTAAFFGTYEYTKRKLIGEYHMNETAAYFVAGILGDFASSIFYVPSEVLKTRLQLQGRYNNPYTKGSGYNYKGLSNAISSIIKTEGSATFVFGYKETLFRDLPFSALQFAFYEKFRQLAIYYHNNSGDLPISTELATGASAGGLAGVLTTPLDVIKTRIQTATTTSTTIADSTIPSSNSTLLNRSSTIRALSSIYKNEGILGLFSGVGPRFIWTGVQSSIMLLLYQISLKKFDEVLGNNGVLN</sequence>
<feature type="region of interest" description="Disordered" evidence="14">
    <location>
        <begin position="1"/>
        <end position="46"/>
    </location>
</feature>
<evidence type="ECO:0000256" key="2">
    <source>
        <dbReference type="ARBA" id="ARBA00004448"/>
    </source>
</evidence>
<organism evidence="15 16">
    <name type="scientific">[Candida] anglica</name>
    <dbReference type="NCBI Taxonomy" id="148631"/>
    <lineage>
        <taxon>Eukaryota</taxon>
        <taxon>Fungi</taxon>
        <taxon>Dikarya</taxon>
        <taxon>Ascomycota</taxon>
        <taxon>Saccharomycotina</taxon>
        <taxon>Pichiomycetes</taxon>
        <taxon>Debaryomycetaceae</taxon>
        <taxon>Kurtzmaniella</taxon>
    </lineage>
</organism>
<dbReference type="PRINTS" id="PR00926">
    <property type="entry name" value="MITOCARRIER"/>
</dbReference>
<feature type="repeat" description="Solcar" evidence="12">
    <location>
        <begin position="251"/>
        <end position="353"/>
    </location>
</feature>
<evidence type="ECO:0000256" key="12">
    <source>
        <dbReference type="PROSITE-ProRule" id="PRU00282"/>
    </source>
</evidence>
<evidence type="ECO:0000256" key="11">
    <source>
        <dbReference type="ARBA" id="ARBA00023136"/>
    </source>
</evidence>
<evidence type="ECO:0000256" key="13">
    <source>
        <dbReference type="RuleBase" id="RU000488"/>
    </source>
</evidence>
<keyword evidence="6 12" id="KW-0812">Transmembrane</keyword>
<comment type="subcellular location">
    <subcellularLocation>
        <location evidence="2">Mitochondrion inner membrane</location>
        <topology evidence="2">Multi-pass membrane protein</topology>
    </subcellularLocation>
</comment>
<feature type="compositionally biased region" description="Polar residues" evidence="14">
    <location>
        <begin position="1"/>
        <end position="10"/>
    </location>
</feature>
<dbReference type="EMBL" id="OZ004260">
    <property type="protein sequence ID" value="CAK7922137.1"/>
    <property type="molecule type" value="Genomic_DNA"/>
</dbReference>
<dbReference type="PANTHER" id="PTHR45667">
    <property type="entry name" value="S-ADENOSYLMETHIONINE MITOCHONDRIAL CARRIER PROTEIN"/>
    <property type="match status" value="1"/>
</dbReference>
<feature type="repeat" description="Solcar" evidence="12">
    <location>
        <begin position="145"/>
        <end position="240"/>
    </location>
</feature>
<name>A0ABP0EN80_9ASCO</name>
<evidence type="ECO:0000256" key="5">
    <source>
        <dbReference type="ARBA" id="ARBA00022448"/>
    </source>
</evidence>
<evidence type="ECO:0000256" key="6">
    <source>
        <dbReference type="ARBA" id="ARBA00022692"/>
    </source>
</evidence>
<evidence type="ECO:0000256" key="4">
    <source>
        <dbReference type="ARBA" id="ARBA00021935"/>
    </source>
</evidence>
<dbReference type="InterPro" id="IPR002067">
    <property type="entry name" value="MCP"/>
</dbReference>
<evidence type="ECO:0000256" key="7">
    <source>
        <dbReference type="ARBA" id="ARBA00022737"/>
    </source>
</evidence>
<evidence type="ECO:0000256" key="1">
    <source>
        <dbReference type="ARBA" id="ARBA00002238"/>
    </source>
</evidence>
<keyword evidence="7" id="KW-0677">Repeat</keyword>